<keyword evidence="2" id="KW-1185">Reference proteome</keyword>
<protein>
    <submittedName>
        <fullName evidence="1">Uncharacterized protein</fullName>
    </submittedName>
</protein>
<name>A0ABT3Y5C1_9FLAO</name>
<organism evidence="1 2">
    <name type="scientific">Chryseobacterium luquanense</name>
    <dbReference type="NCBI Taxonomy" id="2983766"/>
    <lineage>
        <taxon>Bacteria</taxon>
        <taxon>Pseudomonadati</taxon>
        <taxon>Bacteroidota</taxon>
        <taxon>Flavobacteriia</taxon>
        <taxon>Flavobacteriales</taxon>
        <taxon>Weeksellaceae</taxon>
        <taxon>Chryseobacterium group</taxon>
        <taxon>Chryseobacterium</taxon>
    </lineage>
</organism>
<proteinExistence type="predicted"/>
<accession>A0ABT3Y5C1</accession>
<sequence>MNSQNNAAVNVEKLVSDGFICALNDRNVIPIFKDLKNRIVLDGSYAEIYGELLSMLEIYEKT</sequence>
<dbReference type="RefSeq" id="WP_267281712.1">
    <property type="nucleotide sequence ID" value="NZ_JAOVZV010000015.1"/>
</dbReference>
<evidence type="ECO:0000313" key="2">
    <source>
        <dbReference type="Proteomes" id="UP001070176"/>
    </source>
</evidence>
<evidence type="ECO:0000313" key="1">
    <source>
        <dbReference type="EMBL" id="MCX8533196.1"/>
    </source>
</evidence>
<gene>
    <name evidence="1" type="ORF">OEA66_12620</name>
</gene>
<comment type="caution">
    <text evidence="1">The sequence shown here is derived from an EMBL/GenBank/DDBJ whole genome shotgun (WGS) entry which is preliminary data.</text>
</comment>
<dbReference type="Proteomes" id="UP001070176">
    <property type="component" value="Unassembled WGS sequence"/>
</dbReference>
<dbReference type="EMBL" id="JAOVZV010000015">
    <property type="protein sequence ID" value="MCX8533196.1"/>
    <property type="molecule type" value="Genomic_DNA"/>
</dbReference>
<reference evidence="1" key="1">
    <citation type="submission" date="2022-10" db="EMBL/GenBank/DDBJ databases">
        <title>Chryseobacterium sp. nov., a novel bacterial species.</title>
        <authorList>
            <person name="Cao Y."/>
        </authorList>
    </citation>
    <scope>NUCLEOTIDE SEQUENCE</scope>
    <source>
        <strain evidence="1">KC 927</strain>
    </source>
</reference>